<evidence type="ECO:0000313" key="4">
    <source>
        <dbReference type="Proteomes" id="UP000231414"/>
    </source>
</evidence>
<accession>A0A2H0X9V4</accession>
<dbReference type="Pfam" id="PF13399">
    <property type="entry name" value="LytR_C"/>
    <property type="match status" value="1"/>
</dbReference>
<feature type="domain" description="LytR/CpsA/Psr regulator C-terminal" evidence="2">
    <location>
        <begin position="74"/>
        <end position="164"/>
    </location>
</feature>
<sequence length="166" mass="17531">MTSLTKTLLVSLALIFGVAGLISGVMIFKNYQKDKLANKAQFISTEVTQPESTSSASTPIVTVTPTPTPEPKEYTVAVLNGSGIPGEAGRVQSLLEEGDLPEFTSVTAGNADGYDYTASEVHSKEELPAGLIERIKTALAEYDVIVGDPLTADAENDIEIIVGQTK</sequence>
<reference evidence="4" key="1">
    <citation type="submission" date="2017-09" db="EMBL/GenBank/DDBJ databases">
        <title>Depth-based differentiation of microbial function through sediment-hosted aquifers and enrichment of novel symbionts in the deep terrestrial subsurface.</title>
        <authorList>
            <person name="Probst A.J."/>
            <person name="Ladd B."/>
            <person name="Jarett J.K."/>
            <person name="Geller-Mcgrath D.E."/>
            <person name="Sieber C.M.K."/>
            <person name="Emerson J.B."/>
            <person name="Anantharaman K."/>
            <person name="Thomas B.C."/>
            <person name="Malmstrom R."/>
            <person name="Stieglmeier M."/>
            <person name="Klingl A."/>
            <person name="Woyke T."/>
            <person name="Ryan C.M."/>
            <person name="Banfield J.F."/>
        </authorList>
    </citation>
    <scope>NUCLEOTIDE SEQUENCE [LARGE SCALE GENOMIC DNA]</scope>
</reference>
<proteinExistence type="predicted"/>
<evidence type="ECO:0000256" key="1">
    <source>
        <dbReference type="SAM" id="MobiDB-lite"/>
    </source>
</evidence>
<dbReference type="Gene3D" id="3.30.70.2390">
    <property type="match status" value="1"/>
</dbReference>
<comment type="caution">
    <text evidence="3">The sequence shown here is derived from an EMBL/GenBank/DDBJ whole genome shotgun (WGS) entry which is preliminary data.</text>
</comment>
<protein>
    <recommendedName>
        <fullName evidence="2">LytR/CpsA/Psr regulator C-terminal domain-containing protein</fullName>
    </recommendedName>
</protein>
<dbReference type="Proteomes" id="UP000231414">
    <property type="component" value="Unassembled WGS sequence"/>
</dbReference>
<name>A0A2H0X9V4_UNCKA</name>
<evidence type="ECO:0000313" key="3">
    <source>
        <dbReference type="EMBL" id="PIS20949.1"/>
    </source>
</evidence>
<dbReference type="EMBL" id="PEYW01000014">
    <property type="protein sequence ID" value="PIS20949.1"/>
    <property type="molecule type" value="Genomic_DNA"/>
</dbReference>
<organism evidence="3 4">
    <name type="scientific">candidate division WWE3 bacterium CG08_land_8_20_14_0_20_43_13</name>
    <dbReference type="NCBI Taxonomy" id="1975087"/>
    <lineage>
        <taxon>Bacteria</taxon>
        <taxon>Katanobacteria</taxon>
    </lineage>
</organism>
<feature type="region of interest" description="Disordered" evidence="1">
    <location>
        <begin position="47"/>
        <end position="69"/>
    </location>
</feature>
<gene>
    <name evidence="3" type="ORF">COT52_01145</name>
</gene>
<feature type="compositionally biased region" description="Low complexity" evidence="1">
    <location>
        <begin position="52"/>
        <end position="65"/>
    </location>
</feature>
<evidence type="ECO:0000259" key="2">
    <source>
        <dbReference type="Pfam" id="PF13399"/>
    </source>
</evidence>
<dbReference type="AlphaFoldDB" id="A0A2H0X9V4"/>
<dbReference type="InterPro" id="IPR027381">
    <property type="entry name" value="LytR/CpsA/Psr_C"/>
</dbReference>